<dbReference type="SUPFAM" id="SSF53448">
    <property type="entry name" value="Nucleotide-diphospho-sugar transferases"/>
    <property type="match status" value="1"/>
</dbReference>
<feature type="region of interest" description="Disordered" evidence="16">
    <location>
        <begin position="610"/>
        <end position="649"/>
    </location>
</feature>
<evidence type="ECO:0000256" key="4">
    <source>
        <dbReference type="ARBA" id="ARBA00022676"/>
    </source>
</evidence>
<feature type="compositionally biased region" description="Polar residues" evidence="16">
    <location>
        <begin position="815"/>
        <end position="825"/>
    </location>
</feature>
<dbReference type="GO" id="GO:0006031">
    <property type="term" value="P:chitin biosynthetic process"/>
    <property type="evidence" value="ECO:0007669"/>
    <property type="project" value="TreeGrafter"/>
</dbReference>
<dbReference type="EC" id="2.4.1.16" evidence="2"/>
<evidence type="ECO:0000256" key="5">
    <source>
        <dbReference type="ARBA" id="ARBA00022679"/>
    </source>
</evidence>
<keyword evidence="6 17" id="KW-0812">Transmembrane</keyword>
<dbReference type="InterPro" id="IPR036037">
    <property type="entry name" value="MYSc_Myo17"/>
</dbReference>
<dbReference type="EMBL" id="CAJVPQ010000039">
    <property type="protein sequence ID" value="CAG8439608.1"/>
    <property type="molecule type" value="Genomic_DNA"/>
</dbReference>
<feature type="compositionally biased region" description="Polar residues" evidence="16">
    <location>
        <begin position="1843"/>
        <end position="1853"/>
    </location>
</feature>
<dbReference type="InterPro" id="IPR029044">
    <property type="entry name" value="Nucleotide-diphossugar_trans"/>
</dbReference>
<dbReference type="PRINTS" id="PR00193">
    <property type="entry name" value="MYOSINHEAVY"/>
</dbReference>
<dbReference type="GO" id="GO:0031505">
    <property type="term" value="P:fungal-type cell wall organization"/>
    <property type="evidence" value="ECO:0007669"/>
    <property type="project" value="TreeGrafter"/>
</dbReference>
<evidence type="ECO:0000256" key="12">
    <source>
        <dbReference type="ARBA" id="ARBA00023175"/>
    </source>
</evidence>
<evidence type="ECO:0000256" key="1">
    <source>
        <dbReference type="ARBA" id="ARBA00004651"/>
    </source>
</evidence>
<dbReference type="SUPFAM" id="SSF52540">
    <property type="entry name" value="P-loop containing nucleoside triphosphate hydrolases"/>
    <property type="match status" value="1"/>
</dbReference>
<evidence type="ECO:0000256" key="8">
    <source>
        <dbReference type="ARBA" id="ARBA00022840"/>
    </source>
</evidence>
<dbReference type="Gene3D" id="1.20.120.720">
    <property type="entry name" value="Myosin VI head, motor domain, U50 subdomain"/>
    <property type="match status" value="1"/>
</dbReference>
<dbReference type="InterPro" id="IPR001199">
    <property type="entry name" value="Cyt_B5-like_heme/steroid-bd"/>
</dbReference>
<dbReference type="PROSITE" id="PS51456">
    <property type="entry name" value="MYOSIN_MOTOR"/>
    <property type="match status" value="1"/>
</dbReference>
<evidence type="ECO:0000256" key="10">
    <source>
        <dbReference type="ARBA" id="ARBA00023123"/>
    </source>
</evidence>
<evidence type="ECO:0000256" key="14">
    <source>
        <dbReference type="ARBA" id="ARBA00023203"/>
    </source>
</evidence>
<feature type="transmembrane region" description="Helical" evidence="17">
    <location>
        <begin position="1627"/>
        <end position="1654"/>
    </location>
</feature>
<evidence type="ECO:0000256" key="6">
    <source>
        <dbReference type="ARBA" id="ARBA00022692"/>
    </source>
</evidence>
<evidence type="ECO:0000256" key="17">
    <source>
        <dbReference type="SAM" id="Phobius"/>
    </source>
</evidence>
<feature type="transmembrane region" description="Helical" evidence="17">
    <location>
        <begin position="1660"/>
        <end position="1681"/>
    </location>
</feature>
<dbReference type="CDD" id="cd04190">
    <property type="entry name" value="Chitin_synth_C"/>
    <property type="match status" value="1"/>
</dbReference>
<feature type="region of interest" description="Actin-binding" evidence="15">
    <location>
        <begin position="664"/>
        <end position="686"/>
    </location>
</feature>
<dbReference type="Gene3D" id="3.40.850.10">
    <property type="entry name" value="Kinesin motor domain"/>
    <property type="match status" value="1"/>
</dbReference>
<feature type="compositionally biased region" description="Basic and acidic residues" evidence="16">
    <location>
        <begin position="791"/>
        <end position="802"/>
    </location>
</feature>
<keyword evidence="4" id="KW-0328">Glycosyltransferase</keyword>
<feature type="region of interest" description="Disordered" evidence="16">
    <location>
        <begin position="1825"/>
        <end position="1883"/>
    </location>
</feature>
<feature type="transmembrane region" description="Helical" evidence="17">
    <location>
        <begin position="953"/>
        <end position="974"/>
    </location>
</feature>
<dbReference type="InterPro" id="IPR036400">
    <property type="entry name" value="Cyt_B5-like_heme/steroid_sf"/>
</dbReference>
<dbReference type="GO" id="GO:0005524">
    <property type="term" value="F:ATP binding"/>
    <property type="evidence" value="ECO:0007669"/>
    <property type="project" value="UniProtKB-UniRule"/>
</dbReference>
<sequence length="1917" mass="215289">MGKTKKNHGSEHLGASSSVDDQVDLIQLLSNTTAPPNEDEIISLLQARFKADLPYTRLSSSLVVVNPNKSLGCMNDASAKEYADQFYKDTSGNKSALQPHIYELAAKVYLHMRRSAEDQSVIFSGITGSGKTATQGHLLQQLLLLSTHTKKESKVANQIQNAQIILEAFGNSKTKQNINASRFGKYLELQFNERGRIVGAKALTYCFDKARVTEIPSNERTYHVFYYLLSGFTPEEKSQLNLLEPQQYNYLAQSKCYKIPDVDDSIQMDDLRSSLKTLGFKSRTVMQIWQILSAILLLGNIEFVSHGKAKDEAADIKNHHILDLVAQYLGVPAFKLKQTLTYKTKYIGKELCTVFLNAEAASEQRDALASALYSILFTWIVEHINSKLIQSDEPPNFIGLLDQPGYQNFANNSFEQFCLNFATEEVENFVLQQIFDDTVGLNNEITQDGVPLPNVSTMDNSGCVELLRGDQSDGARKSLGSSGSSNIVSGGLISLLDVECAKVQSGEEPSDDSKLLSTLQNSFSSHSSFISNPSTSKIFSKSGAFGVNHFAGPVTYTIDQFIDKNLDNLSPDFINLFYDTNNSFLRKLFNGPALAIESHPKNENTVVKAQLPTKPMRAPSMKRKKSNAGGSNSGKVEEKASDDRHSSKKKIQVATVATQLYSTLNQLIDTLKETRMWNVFQIRPNDANEPNVFDAKRVKAQVRSFLIRDIIVRKRVEYTAQYTFEDFLTRYETIIASLNLEPSRNPQQKVETFATISGWGENQMAMGRKTVLLSDPIWKELEDSLRAAEKEERAKSKLRDDDSLVGGPHDGSRGGINTASATSSADRLLPRSGGANYSSSETGYYEDSYVDSEDEFSKAGGAQLAEDDEGSMWGSDWKASDGYGNTGGQRGLAEADNKEGDLKEEIEEVPTTRTRIWWVRFVWLCTWWIPSFLLSWVGKMKREDVRMAWREKFTLCLLIFLLSAFIIFYIIAFGDLICPNKDKVYKTEEVSTHQGDDDFWVSVRGKVYDLSKFHKTNHARGAPGHTAGLSQMEPYAGKDVTYMIPIPLGEPDVCGELINPADLALVTVEYNSNGTDDQVPGSFIHDSGPRSTIKTPSLSSNRWYWDSFLTAVSANGGLKADVVYSKKEVAAQADQGRKWGIINDKIYDLTIYFTTADRHAQYASRPPANVPNYRYLDDAIEVPFDKQPGGDFSKIFNSNMDEYIDPVRKQLNLQCLDAVFYVGKIDFRDSFKCQFNNYVLLVAACVMCAVVLVKFLAALQLGARRKPEDHDKFVICQVPCYTEGEDSLKRTMDSLAALTYDDKRKLLFFIADGMIVGSGNDRPTPRIVLDILGVDPKLDPEPLVFKSVGEGMQQLNYGKVYSGLYEYEGHVVPYIVVVKVGKPSEKSRPGNRGKRDSQIILMSFLNKVHFDLEMTPLELEIYHQMKNVIGVNPSFYEYVLMVDADTEVMPDSLNRMISCMLHDGRIIGICGETTLVNEEGSWTTMIQVYEYYISHHLAKAFESLFGSVTCLPGCFCMYRIRTPVKNTPLIISNVVIDDYQENHVDTLHKKNLLSLGEDRYLTTLMMKHFPQYKMTFTPDAMCKTAAPDRWAILLSQRRRWINSTIHNLMELVFLPEMCGFCCFSMRFVVVIDLLGTFILPSTVVYIIYLIWVVATDRQSLPIIALAMIAAVYGLQAIIFILKRQWQHIGWMIIYLLAFPIFSFFIPVYSFWHFDDFSWGNTRVVVGEKGKKQIITTEEEKFDEKMIPRKRWADYEQEMWEVNTAESHESKQSAASGYSHRSRASGRGGYNDSASQYGGSQYGGGGSVYGGSQHGAADYYRDTNLSAPADRRARSKSPVPRYPSSESNRMSRAYSNAGDDLRGPPLEYLPPPSRPMSSYTNDGGPTDEELLIEIKQILKNANLMSITKKQELILQGKL</sequence>
<feature type="domain" description="Myosin motor" evidence="19">
    <location>
        <begin position="25"/>
        <end position="786"/>
    </location>
</feature>
<dbReference type="PANTHER" id="PTHR22914:SF13">
    <property type="entry name" value="CHITIN SYNTHASE"/>
    <property type="match status" value="1"/>
</dbReference>
<keyword evidence="12 15" id="KW-0505">Motor protein</keyword>
<dbReference type="FunFam" id="1.10.10.820:FF:000001">
    <property type="entry name" value="Myosin heavy chain"/>
    <property type="match status" value="1"/>
</dbReference>
<gene>
    <name evidence="20" type="ORF">FCALED_LOCUS417</name>
</gene>
<evidence type="ECO:0000256" key="2">
    <source>
        <dbReference type="ARBA" id="ARBA00012543"/>
    </source>
</evidence>
<evidence type="ECO:0000259" key="18">
    <source>
        <dbReference type="PROSITE" id="PS50255"/>
    </source>
</evidence>
<dbReference type="Pfam" id="PF03142">
    <property type="entry name" value="Chitin_synth_2"/>
    <property type="match status" value="1"/>
</dbReference>
<feature type="transmembrane region" description="Helical" evidence="17">
    <location>
        <begin position="1688"/>
        <end position="1711"/>
    </location>
</feature>
<evidence type="ECO:0000313" key="21">
    <source>
        <dbReference type="Proteomes" id="UP000789570"/>
    </source>
</evidence>
<evidence type="ECO:0000256" key="11">
    <source>
        <dbReference type="ARBA" id="ARBA00023136"/>
    </source>
</evidence>
<keyword evidence="8 15" id="KW-0067">ATP-binding</keyword>
<dbReference type="GO" id="GO:0016459">
    <property type="term" value="C:myosin complex"/>
    <property type="evidence" value="ECO:0007669"/>
    <property type="project" value="UniProtKB-KW"/>
</dbReference>
<dbReference type="SMART" id="SM00242">
    <property type="entry name" value="MYSc"/>
    <property type="match status" value="1"/>
</dbReference>
<keyword evidence="10 15" id="KW-0518">Myosin</keyword>
<dbReference type="SUPFAM" id="SSF55856">
    <property type="entry name" value="Cytochrome b5-like heme/steroid binding domain"/>
    <property type="match status" value="1"/>
</dbReference>
<dbReference type="Pfam" id="PF00063">
    <property type="entry name" value="Myosin_head"/>
    <property type="match status" value="1"/>
</dbReference>
<feature type="region of interest" description="Disordered" evidence="16">
    <location>
        <begin position="1763"/>
        <end position="1796"/>
    </location>
</feature>
<evidence type="ECO:0000256" key="13">
    <source>
        <dbReference type="ARBA" id="ARBA00023180"/>
    </source>
</evidence>
<dbReference type="GO" id="GO:0003774">
    <property type="term" value="F:cytoskeletal motor activity"/>
    <property type="evidence" value="ECO:0007669"/>
    <property type="project" value="UniProtKB-UniRule"/>
</dbReference>
<dbReference type="InterPro" id="IPR004835">
    <property type="entry name" value="Chitin_synth"/>
</dbReference>
<proteinExistence type="inferred from homology"/>
<feature type="transmembrane region" description="Helical" evidence="17">
    <location>
        <begin position="1238"/>
        <end position="1257"/>
    </location>
</feature>
<evidence type="ECO:0000256" key="15">
    <source>
        <dbReference type="PROSITE-ProRule" id="PRU00782"/>
    </source>
</evidence>
<comment type="similarity">
    <text evidence="15">Belongs to the TRAFAC class myosin-kinesin ATPase superfamily. Myosin family.</text>
</comment>
<evidence type="ECO:0000256" key="16">
    <source>
        <dbReference type="SAM" id="MobiDB-lite"/>
    </source>
</evidence>
<dbReference type="GO" id="GO:0003779">
    <property type="term" value="F:actin binding"/>
    <property type="evidence" value="ECO:0007669"/>
    <property type="project" value="UniProtKB-KW"/>
</dbReference>
<dbReference type="GO" id="GO:0005886">
    <property type="term" value="C:plasma membrane"/>
    <property type="evidence" value="ECO:0007669"/>
    <property type="project" value="UniProtKB-SubCell"/>
</dbReference>
<dbReference type="SMART" id="SM01117">
    <property type="entry name" value="Cyt-b5"/>
    <property type="match status" value="2"/>
</dbReference>
<keyword evidence="13" id="KW-0325">Glycoprotein</keyword>
<name>A0A9N8V9K4_9GLOM</name>
<keyword evidence="5" id="KW-0808">Transferase</keyword>
<keyword evidence="9 17" id="KW-1133">Transmembrane helix</keyword>
<dbReference type="Gene3D" id="1.10.10.820">
    <property type="match status" value="1"/>
</dbReference>
<dbReference type="PROSITE" id="PS50255">
    <property type="entry name" value="CYTOCHROME_B5_2"/>
    <property type="match status" value="1"/>
</dbReference>
<evidence type="ECO:0000256" key="3">
    <source>
        <dbReference type="ARBA" id="ARBA00022475"/>
    </source>
</evidence>
<keyword evidence="7 15" id="KW-0547">Nucleotide-binding</keyword>
<dbReference type="Pfam" id="PF00173">
    <property type="entry name" value="Cyt-b5"/>
    <property type="match status" value="1"/>
</dbReference>
<dbReference type="Proteomes" id="UP000789570">
    <property type="component" value="Unassembled WGS sequence"/>
</dbReference>
<keyword evidence="21" id="KW-1185">Reference proteome</keyword>
<keyword evidence="3" id="KW-1003">Cell membrane</keyword>
<evidence type="ECO:0000259" key="19">
    <source>
        <dbReference type="PROSITE" id="PS51456"/>
    </source>
</evidence>
<dbReference type="Gene3D" id="3.10.120.10">
    <property type="entry name" value="Cytochrome b5-like heme/steroid binding domain"/>
    <property type="match status" value="1"/>
</dbReference>
<feature type="compositionally biased region" description="Basic and acidic residues" evidence="16">
    <location>
        <begin position="635"/>
        <end position="645"/>
    </location>
</feature>
<protein>
    <recommendedName>
        <fullName evidence="2">chitin synthase</fullName>
        <ecNumber evidence="2">2.4.1.16</ecNumber>
    </recommendedName>
</protein>
<reference evidence="20" key="1">
    <citation type="submission" date="2021-06" db="EMBL/GenBank/DDBJ databases">
        <authorList>
            <person name="Kallberg Y."/>
            <person name="Tangrot J."/>
            <person name="Rosling A."/>
        </authorList>
    </citation>
    <scope>NUCLEOTIDE SEQUENCE</scope>
    <source>
        <strain evidence="20">UK204</strain>
    </source>
</reference>
<evidence type="ECO:0000256" key="9">
    <source>
        <dbReference type="ARBA" id="ARBA00022989"/>
    </source>
</evidence>
<accession>A0A9N8V9K4</accession>
<dbReference type="CDD" id="cd14879">
    <property type="entry name" value="MYSc_Myo17"/>
    <property type="match status" value="1"/>
</dbReference>
<dbReference type="Gene3D" id="1.20.58.530">
    <property type="match status" value="1"/>
</dbReference>
<dbReference type="InterPro" id="IPR001609">
    <property type="entry name" value="Myosin_head_motor_dom-like"/>
</dbReference>
<dbReference type="GO" id="GO:0004100">
    <property type="term" value="F:chitin synthase activity"/>
    <property type="evidence" value="ECO:0007669"/>
    <property type="project" value="UniProtKB-EC"/>
</dbReference>
<dbReference type="InterPro" id="IPR027417">
    <property type="entry name" value="P-loop_NTPase"/>
</dbReference>
<dbReference type="PANTHER" id="PTHR22914">
    <property type="entry name" value="CHITIN SYNTHASE"/>
    <property type="match status" value="1"/>
</dbReference>
<comment type="caution">
    <text evidence="20">The sequence shown here is derived from an EMBL/GenBank/DDBJ whole genome shotgun (WGS) entry which is preliminary data.</text>
</comment>
<keyword evidence="14 15" id="KW-0009">Actin-binding</keyword>
<evidence type="ECO:0000313" key="20">
    <source>
        <dbReference type="EMBL" id="CAG8439608.1"/>
    </source>
</evidence>
<organism evidence="20 21">
    <name type="scientific">Funneliformis caledonium</name>
    <dbReference type="NCBI Taxonomy" id="1117310"/>
    <lineage>
        <taxon>Eukaryota</taxon>
        <taxon>Fungi</taxon>
        <taxon>Fungi incertae sedis</taxon>
        <taxon>Mucoromycota</taxon>
        <taxon>Glomeromycotina</taxon>
        <taxon>Glomeromycetes</taxon>
        <taxon>Glomerales</taxon>
        <taxon>Glomeraceae</taxon>
        <taxon>Funneliformis</taxon>
    </lineage>
</organism>
<dbReference type="OrthoDB" id="370884at2759"/>
<keyword evidence="11 17" id="KW-0472">Membrane</keyword>
<feature type="region of interest" description="Disordered" evidence="16">
    <location>
        <begin position="791"/>
        <end position="835"/>
    </location>
</feature>
<comment type="subcellular location">
    <subcellularLocation>
        <location evidence="1">Cell membrane</location>
        <topology evidence="1">Multi-pass membrane protein</topology>
    </subcellularLocation>
</comment>
<dbReference type="GO" id="GO:0030428">
    <property type="term" value="C:cell septum"/>
    <property type="evidence" value="ECO:0007669"/>
    <property type="project" value="TreeGrafter"/>
</dbReference>
<dbReference type="InterPro" id="IPR036961">
    <property type="entry name" value="Kinesin_motor_dom_sf"/>
</dbReference>
<feature type="domain" description="Cytochrome b5 heme-binding" evidence="18">
    <location>
        <begin position="982"/>
        <end position="1041"/>
    </location>
</feature>
<evidence type="ECO:0000256" key="7">
    <source>
        <dbReference type="ARBA" id="ARBA00022741"/>
    </source>
</evidence>
<feature type="transmembrane region" description="Helical" evidence="17">
    <location>
        <begin position="917"/>
        <end position="937"/>
    </location>
</feature>
<feature type="binding site" evidence="15">
    <location>
        <begin position="125"/>
        <end position="132"/>
    </location>
    <ligand>
        <name>ATP</name>
        <dbReference type="ChEBI" id="CHEBI:30616"/>
    </ligand>
</feature>